<keyword evidence="3" id="KW-0547">Nucleotide-binding</keyword>
<organism evidence="15 16">
    <name type="scientific">Naumovozyma castellii</name>
    <name type="common">Yeast</name>
    <name type="synonym">Saccharomyces castellii</name>
    <dbReference type="NCBI Taxonomy" id="27288"/>
    <lineage>
        <taxon>Eukaryota</taxon>
        <taxon>Fungi</taxon>
        <taxon>Dikarya</taxon>
        <taxon>Ascomycota</taxon>
        <taxon>Saccharomycotina</taxon>
        <taxon>Saccharomycetes</taxon>
        <taxon>Saccharomycetales</taxon>
        <taxon>Saccharomycetaceae</taxon>
        <taxon>Naumovozyma</taxon>
    </lineage>
</organism>
<dbReference type="SUPFAM" id="SSF111331">
    <property type="entry name" value="NAD kinase/diacylglycerol kinase-like"/>
    <property type="match status" value="1"/>
</dbReference>
<keyword evidence="5" id="KW-0067">ATP-binding</keyword>
<comment type="catalytic activity">
    <reaction evidence="9">
        <text>a sphingoid base + ATP = a sphingoid 1-phosphate + ADP + H(+)</text>
        <dbReference type="Rhea" id="RHEA:51496"/>
        <dbReference type="ChEBI" id="CHEBI:15378"/>
        <dbReference type="ChEBI" id="CHEBI:30616"/>
        <dbReference type="ChEBI" id="CHEBI:76941"/>
        <dbReference type="ChEBI" id="CHEBI:84410"/>
        <dbReference type="ChEBI" id="CHEBI:456216"/>
        <dbReference type="EC" id="2.7.1.91"/>
    </reaction>
</comment>
<dbReference type="InterPro" id="IPR050187">
    <property type="entry name" value="Lipid_Phosphate_FormReg"/>
</dbReference>
<dbReference type="RefSeq" id="XP_003676863.1">
    <property type="nucleotide sequence ID" value="XM_003676815.1"/>
</dbReference>
<dbReference type="GO" id="GO:0019722">
    <property type="term" value="P:calcium-mediated signaling"/>
    <property type="evidence" value="ECO:0007669"/>
    <property type="project" value="EnsemblFungi"/>
</dbReference>
<dbReference type="PANTHER" id="PTHR12358:SF31">
    <property type="entry name" value="ACYLGLYCEROL KINASE, MITOCHONDRIAL"/>
    <property type="match status" value="1"/>
</dbReference>
<dbReference type="GeneID" id="96904156"/>
<dbReference type="Gene3D" id="2.60.200.40">
    <property type="match status" value="1"/>
</dbReference>
<dbReference type="Gene3D" id="3.40.50.10330">
    <property type="entry name" value="Probable inorganic polyphosphate/atp-NAD kinase, domain 1"/>
    <property type="match status" value="1"/>
</dbReference>
<evidence type="ECO:0000256" key="12">
    <source>
        <dbReference type="ARBA" id="ARBA00052914"/>
    </source>
</evidence>
<dbReference type="eggNOG" id="KOG1116">
    <property type="taxonomic scope" value="Eukaryota"/>
</dbReference>
<evidence type="ECO:0000256" key="2">
    <source>
        <dbReference type="ARBA" id="ARBA00022679"/>
    </source>
</evidence>
<gene>
    <name evidence="15" type="primary">NCAS0F00230</name>
    <name evidence="15" type="ordered locus">NCAS_0F00230</name>
</gene>
<feature type="compositionally biased region" description="Low complexity" evidence="13">
    <location>
        <begin position="118"/>
        <end position="128"/>
    </location>
</feature>
<evidence type="ECO:0000256" key="9">
    <source>
        <dbReference type="ARBA" id="ARBA00043822"/>
    </source>
</evidence>
<dbReference type="EMBL" id="HE576757">
    <property type="protein sequence ID" value="CCC70507.1"/>
    <property type="molecule type" value="Genomic_DNA"/>
</dbReference>
<keyword evidence="2" id="KW-0808">Transferase</keyword>
<dbReference type="InterPro" id="IPR017438">
    <property type="entry name" value="ATP-NAD_kinase_N"/>
</dbReference>
<dbReference type="EC" id="2.7.1.91" evidence="10"/>
<evidence type="ECO:0000256" key="4">
    <source>
        <dbReference type="ARBA" id="ARBA00022777"/>
    </source>
</evidence>
<dbReference type="FunCoup" id="G0VG87">
    <property type="interactions" value="503"/>
</dbReference>
<protein>
    <recommendedName>
        <fullName evidence="10">sphingosine kinase</fullName>
        <ecNumber evidence="10">2.7.1.91</ecNumber>
    </recommendedName>
</protein>
<evidence type="ECO:0000313" key="15">
    <source>
        <dbReference type="EMBL" id="CCC70507.1"/>
    </source>
</evidence>
<keyword evidence="4" id="KW-0418">Kinase</keyword>
<name>G0VG87_NAUCA</name>
<evidence type="ECO:0000256" key="11">
    <source>
        <dbReference type="ARBA" id="ARBA00052341"/>
    </source>
</evidence>
<dbReference type="GO" id="GO:0032541">
    <property type="term" value="C:cortical endoplasmic reticulum"/>
    <property type="evidence" value="ECO:0007669"/>
    <property type="project" value="EnsemblFungi"/>
</dbReference>
<evidence type="ECO:0000256" key="3">
    <source>
        <dbReference type="ARBA" id="ARBA00022741"/>
    </source>
</evidence>
<evidence type="ECO:0000259" key="14">
    <source>
        <dbReference type="PROSITE" id="PS50146"/>
    </source>
</evidence>
<evidence type="ECO:0000256" key="13">
    <source>
        <dbReference type="SAM" id="MobiDB-lite"/>
    </source>
</evidence>
<feature type="region of interest" description="Disordered" evidence="13">
    <location>
        <begin position="115"/>
        <end position="139"/>
    </location>
</feature>
<dbReference type="FunFam" id="3.40.50.10330:FF:000005">
    <property type="entry name" value="Sphingosine kinase 2"/>
    <property type="match status" value="1"/>
</dbReference>
<keyword evidence="6" id="KW-0746">Sphingolipid metabolism</keyword>
<dbReference type="GO" id="GO:0005886">
    <property type="term" value="C:plasma membrane"/>
    <property type="evidence" value="ECO:0007669"/>
    <property type="project" value="EnsemblFungi"/>
</dbReference>
<dbReference type="Pfam" id="PF00781">
    <property type="entry name" value="DAGK_cat"/>
    <property type="match status" value="1"/>
</dbReference>
<evidence type="ECO:0000256" key="8">
    <source>
        <dbReference type="ARBA" id="ARBA00023139"/>
    </source>
</evidence>
<evidence type="ECO:0000313" key="16">
    <source>
        <dbReference type="Proteomes" id="UP000001640"/>
    </source>
</evidence>
<dbReference type="STRING" id="1064592.G0VG87"/>
<dbReference type="HOGENOM" id="CLU_013399_0_2_1"/>
<dbReference type="GO" id="GO:0008481">
    <property type="term" value="F:sphingosine kinase activity"/>
    <property type="evidence" value="ECO:0007669"/>
    <property type="project" value="UniProtKB-EC"/>
</dbReference>
<sequence>MENSSNTSSAQNLLLTLNASYSKAILTDEGILIQSEHNICHSITEQSDSKEDTAGRSESSTSLISCIACLDDLENETSIENLIPMNTLIPYGRILNARYLNESKVPPNKFCADIRQPSSSSNISSRSSTKLMEEGQETNKELRTPFLSENENGEQIESFQLKNFDRNEYSIELSFVIPSGDDIVAKKINLSISYIPSMTTNKSVVEEIMLRSYKNVNRNRSILVIINPHGGKGKAKLLFEKKAKPILIASNCSLEIIHTKYSRHALDIAKDLDITKYDVIACASGDGIPYEVINGLYQRPDRADAFNKLTITQVPCGSGNAMSISCHWTDNPSHAALCLLKSVERRIDLMCCSQVSYMDDCPRLSFLSQTFGVIAESDINTEFIRWMGPIRFNLGVAYNVFQGKKYPCDIFVRYASKSKQELKDHYLKHKRRAELESERSNERVPNSRCKDPLEYTVTEGDFELKYPLRDGIPDDWERLNPEITENLNIFYTGKMPYISADTNFFPAALPSDGTFDLIITDVRTPITKITPILLSLDKGSHVLHPEVIHSKITAYKMIPKISDSIISVDGERFPVEPLQVEIMPKLCKTLLRNGCYVDSKFDKIC</sequence>
<dbReference type="PANTHER" id="PTHR12358">
    <property type="entry name" value="SPHINGOSINE KINASE"/>
    <property type="match status" value="1"/>
</dbReference>
<dbReference type="InParanoid" id="G0VG87"/>
<accession>G0VG87</accession>
<evidence type="ECO:0000256" key="1">
    <source>
        <dbReference type="ARBA" id="ARBA00004308"/>
    </source>
</evidence>
<dbReference type="OrthoDB" id="3853857at2759"/>
<keyword evidence="7" id="KW-0472">Membrane</keyword>
<dbReference type="GO" id="GO:0005524">
    <property type="term" value="F:ATP binding"/>
    <property type="evidence" value="ECO:0007669"/>
    <property type="project" value="UniProtKB-KW"/>
</dbReference>
<dbReference type="AlphaFoldDB" id="G0VG87"/>
<dbReference type="GO" id="GO:0046512">
    <property type="term" value="P:sphingosine biosynthetic process"/>
    <property type="evidence" value="ECO:0007669"/>
    <property type="project" value="TreeGrafter"/>
</dbReference>
<dbReference type="OMA" id="TTHRMHG"/>
<dbReference type="PROSITE" id="PS50146">
    <property type="entry name" value="DAGK"/>
    <property type="match status" value="1"/>
</dbReference>
<comment type="catalytic activity">
    <reaction evidence="11">
        <text>(4R)-hydroxysphinganine + ATP = (4R)-hydroxysphinganine 1-phosphate + ADP + H(+)</text>
        <dbReference type="Rhea" id="RHEA:33563"/>
        <dbReference type="ChEBI" id="CHEBI:15378"/>
        <dbReference type="ChEBI" id="CHEBI:30616"/>
        <dbReference type="ChEBI" id="CHEBI:64124"/>
        <dbReference type="ChEBI" id="CHEBI:64795"/>
        <dbReference type="ChEBI" id="CHEBI:456216"/>
        <dbReference type="EC" id="2.7.1.91"/>
    </reaction>
    <physiologicalReaction direction="left-to-right" evidence="11">
        <dbReference type="Rhea" id="RHEA:33564"/>
    </physiologicalReaction>
</comment>
<evidence type="ECO:0000256" key="10">
    <source>
        <dbReference type="ARBA" id="ARBA00044037"/>
    </source>
</evidence>
<dbReference type="SMART" id="SM00046">
    <property type="entry name" value="DAGKc"/>
    <property type="match status" value="1"/>
</dbReference>
<comment type="subcellular location">
    <subcellularLocation>
        <location evidence="1">Endomembrane system</location>
    </subcellularLocation>
</comment>
<dbReference type="InterPro" id="IPR016064">
    <property type="entry name" value="NAD/diacylglycerol_kinase_sf"/>
</dbReference>
<dbReference type="InterPro" id="IPR001206">
    <property type="entry name" value="Diacylglycerol_kinase_cat_dom"/>
</dbReference>
<keyword evidence="16" id="KW-1185">Reference proteome</keyword>
<proteinExistence type="predicted"/>
<dbReference type="Proteomes" id="UP000001640">
    <property type="component" value="Chromosome 6"/>
</dbReference>
<keyword evidence="8" id="KW-0564">Palmitate</keyword>
<keyword evidence="8" id="KW-0449">Lipoprotein</keyword>
<keyword evidence="6" id="KW-0443">Lipid metabolism</keyword>
<reference evidence="15 16" key="1">
    <citation type="journal article" date="2011" name="Proc. Natl. Acad. Sci. U.S.A.">
        <title>Evolutionary erosion of yeast sex chromosomes by mating-type switching accidents.</title>
        <authorList>
            <person name="Gordon J.L."/>
            <person name="Armisen D."/>
            <person name="Proux-Wera E."/>
            <person name="Oheigeartaigh S.S."/>
            <person name="Byrne K.P."/>
            <person name="Wolfe K.H."/>
        </authorList>
    </citation>
    <scope>NUCLEOTIDE SEQUENCE [LARGE SCALE GENOMIC DNA]</scope>
    <source>
        <strain evidence="16">ATCC 76901 / BCRC 22586 / CBS 4309 / NBRC 1992 / NRRL Y-12630</strain>
    </source>
</reference>
<reference key="2">
    <citation type="submission" date="2011-08" db="EMBL/GenBank/DDBJ databases">
        <title>Genome sequence of Naumovozyma castellii.</title>
        <authorList>
            <person name="Gordon J.L."/>
            <person name="Armisen D."/>
            <person name="Proux-Wera E."/>
            <person name="OhEigeartaigh S.S."/>
            <person name="Byrne K.P."/>
            <person name="Wolfe K.H."/>
        </authorList>
    </citation>
    <scope>NUCLEOTIDE SEQUENCE</scope>
    <source>
        <strain>Type strain:CBS 4309</strain>
    </source>
</reference>
<comment type="catalytic activity">
    <reaction evidence="12">
        <text>sphinganine + ATP = sphinganine 1-phosphate + ADP + H(+)</text>
        <dbReference type="Rhea" id="RHEA:15465"/>
        <dbReference type="ChEBI" id="CHEBI:15378"/>
        <dbReference type="ChEBI" id="CHEBI:30616"/>
        <dbReference type="ChEBI" id="CHEBI:57817"/>
        <dbReference type="ChEBI" id="CHEBI:57939"/>
        <dbReference type="ChEBI" id="CHEBI:456216"/>
        <dbReference type="EC" id="2.7.1.91"/>
    </reaction>
    <physiologicalReaction direction="left-to-right" evidence="12">
        <dbReference type="Rhea" id="RHEA:15466"/>
    </physiologicalReaction>
</comment>
<dbReference type="GO" id="GO:0005794">
    <property type="term" value="C:Golgi apparatus"/>
    <property type="evidence" value="ECO:0007669"/>
    <property type="project" value="EnsemblFungi"/>
</dbReference>
<evidence type="ECO:0000256" key="6">
    <source>
        <dbReference type="ARBA" id="ARBA00022919"/>
    </source>
</evidence>
<evidence type="ECO:0000256" key="5">
    <source>
        <dbReference type="ARBA" id="ARBA00022840"/>
    </source>
</evidence>
<evidence type="ECO:0000256" key="7">
    <source>
        <dbReference type="ARBA" id="ARBA00023136"/>
    </source>
</evidence>
<dbReference type="KEGG" id="ncs:NCAS_0F00230"/>
<feature type="domain" description="DAGKc" evidence="14">
    <location>
        <begin position="217"/>
        <end position="356"/>
    </location>
</feature>